<name>A0ACA9N0Z0_9GLOM</name>
<protein>
    <submittedName>
        <fullName evidence="1">6371_t:CDS:1</fullName>
    </submittedName>
</protein>
<proteinExistence type="predicted"/>
<accession>A0ACA9N0Z0</accession>
<keyword evidence="2" id="KW-1185">Reference proteome</keyword>
<organism evidence="1 2">
    <name type="scientific">Acaulospora colombiana</name>
    <dbReference type="NCBI Taxonomy" id="27376"/>
    <lineage>
        <taxon>Eukaryota</taxon>
        <taxon>Fungi</taxon>
        <taxon>Fungi incertae sedis</taxon>
        <taxon>Mucoromycota</taxon>
        <taxon>Glomeromycotina</taxon>
        <taxon>Glomeromycetes</taxon>
        <taxon>Diversisporales</taxon>
        <taxon>Acaulosporaceae</taxon>
        <taxon>Acaulospora</taxon>
    </lineage>
</organism>
<reference evidence="1" key="1">
    <citation type="submission" date="2021-06" db="EMBL/GenBank/DDBJ databases">
        <authorList>
            <person name="Kallberg Y."/>
            <person name="Tangrot J."/>
            <person name="Rosling A."/>
        </authorList>
    </citation>
    <scope>NUCLEOTIDE SEQUENCE</scope>
    <source>
        <strain evidence="1">CL356</strain>
    </source>
</reference>
<dbReference type="Proteomes" id="UP000789525">
    <property type="component" value="Unassembled WGS sequence"/>
</dbReference>
<comment type="caution">
    <text evidence="1">The sequence shown here is derived from an EMBL/GenBank/DDBJ whole genome shotgun (WGS) entry which is preliminary data.</text>
</comment>
<sequence>GRKYLALYPTSGGDNPEMIAKRNEIRELIKEAVEKNDLDNLNRRFREEAKMQIIKKMEDDNKLKKRKLNIPQKQGM</sequence>
<evidence type="ECO:0000313" key="1">
    <source>
        <dbReference type="EMBL" id="CAG8617324.1"/>
    </source>
</evidence>
<feature type="non-terminal residue" evidence="1">
    <location>
        <position position="1"/>
    </location>
</feature>
<gene>
    <name evidence="1" type="ORF">ACOLOM_LOCUS7214</name>
</gene>
<evidence type="ECO:0000313" key="2">
    <source>
        <dbReference type="Proteomes" id="UP000789525"/>
    </source>
</evidence>
<dbReference type="EMBL" id="CAJVPT010016219">
    <property type="protein sequence ID" value="CAG8617324.1"/>
    <property type="molecule type" value="Genomic_DNA"/>
</dbReference>